<organism evidence="2 3">
    <name type="scientific">Methyloversatilis universalis (strain ATCC BAA-1314 / DSM 25237 / JCM 13912 / CCUG 52030 / FAM5)</name>
    <dbReference type="NCBI Taxonomy" id="1000565"/>
    <lineage>
        <taxon>Bacteria</taxon>
        <taxon>Pseudomonadati</taxon>
        <taxon>Pseudomonadota</taxon>
        <taxon>Betaproteobacteria</taxon>
        <taxon>Nitrosomonadales</taxon>
        <taxon>Sterolibacteriaceae</taxon>
        <taxon>Methyloversatilis</taxon>
    </lineage>
</organism>
<proteinExistence type="predicted"/>
<protein>
    <submittedName>
        <fullName evidence="2">Uncharacterized protein</fullName>
    </submittedName>
</protein>
<name>F5REP3_METUF</name>
<dbReference type="EMBL" id="AFHG01000052">
    <property type="protein sequence ID" value="EGK71374.1"/>
    <property type="molecule type" value="Genomic_DNA"/>
</dbReference>
<feature type="region of interest" description="Disordered" evidence="1">
    <location>
        <begin position="47"/>
        <end position="70"/>
    </location>
</feature>
<comment type="caution">
    <text evidence="2">The sequence shown here is derived from an EMBL/GenBank/DDBJ whole genome shotgun (WGS) entry which is preliminary data.</text>
</comment>
<sequence length="70" mass="7676">MSMPRPTSEALGFRHTHRPLKSGEPIPSMPSLFDQIAQINAMAMVAEAGGEADNDSLRVDSYDEEDDLND</sequence>
<reference evidence="2 3" key="1">
    <citation type="journal article" date="2011" name="J. Bacteriol.">
        <title>Genome sequence of Methyloversatilis universalis FAM5T, a methylotrophic representative of the order Rhodocyclales.</title>
        <authorList>
            <person name="Kittichotirat W."/>
            <person name="Good N.M."/>
            <person name="Hall R."/>
            <person name="Bringel F."/>
            <person name="Lajus A."/>
            <person name="Medigue C."/>
            <person name="Smalley N.E."/>
            <person name="Beck D."/>
            <person name="Bumgarner R."/>
            <person name="Vuilleumier S."/>
            <person name="Kalyuzhnaya M.G."/>
        </authorList>
    </citation>
    <scope>NUCLEOTIDE SEQUENCE [LARGE SCALE GENOMIC DNA]</scope>
    <source>
        <strain evidence="3">ATCC BAA-1314 / JCM 13912 / FAM5</strain>
    </source>
</reference>
<dbReference type="AlphaFoldDB" id="F5REP3"/>
<evidence type="ECO:0000313" key="2">
    <source>
        <dbReference type="EMBL" id="EGK71374.1"/>
    </source>
</evidence>
<gene>
    <name evidence="2" type="ORF">METUNv1_02768</name>
</gene>
<feature type="region of interest" description="Disordered" evidence="1">
    <location>
        <begin position="1"/>
        <end position="28"/>
    </location>
</feature>
<evidence type="ECO:0000313" key="3">
    <source>
        <dbReference type="Proteomes" id="UP000005019"/>
    </source>
</evidence>
<dbReference type="Proteomes" id="UP000005019">
    <property type="component" value="Unassembled WGS sequence"/>
</dbReference>
<dbReference type="OrthoDB" id="8565798at2"/>
<dbReference type="RefSeq" id="WP_008062690.1">
    <property type="nucleotide sequence ID" value="NZ_AFHG01000052.1"/>
</dbReference>
<dbReference type="STRING" id="1000565.METUNv1_02768"/>
<keyword evidence="3" id="KW-1185">Reference proteome</keyword>
<evidence type="ECO:0000256" key="1">
    <source>
        <dbReference type="SAM" id="MobiDB-lite"/>
    </source>
</evidence>
<accession>F5REP3</accession>